<feature type="chain" id="PRO_5014630291" evidence="1">
    <location>
        <begin position="18"/>
        <end position="101"/>
    </location>
</feature>
<proteinExistence type="predicted"/>
<dbReference type="EMBL" id="GGFJ01012531">
    <property type="protein sequence ID" value="MBW61672.1"/>
    <property type="molecule type" value="Transcribed_RNA"/>
</dbReference>
<organism evidence="2">
    <name type="scientific">Anopheles marajoara</name>
    <dbReference type="NCBI Taxonomy" id="58244"/>
    <lineage>
        <taxon>Eukaryota</taxon>
        <taxon>Metazoa</taxon>
        <taxon>Ecdysozoa</taxon>
        <taxon>Arthropoda</taxon>
        <taxon>Hexapoda</taxon>
        <taxon>Insecta</taxon>
        <taxon>Pterygota</taxon>
        <taxon>Neoptera</taxon>
        <taxon>Endopterygota</taxon>
        <taxon>Diptera</taxon>
        <taxon>Nematocera</taxon>
        <taxon>Culicoidea</taxon>
        <taxon>Culicidae</taxon>
        <taxon>Anophelinae</taxon>
        <taxon>Anopheles</taxon>
    </lineage>
</organism>
<name>A0A2M4C8J7_9DIPT</name>
<protein>
    <submittedName>
        <fullName evidence="2">Putative secreted protein</fullName>
    </submittedName>
</protein>
<evidence type="ECO:0000256" key="1">
    <source>
        <dbReference type="SAM" id="SignalP"/>
    </source>
</evidence>
<accession>A0A2M4C8J7</accession>
<evidence type="ECO:0000313" key="2">
    <source>
        <dbReference type="EMBL" id="MBW61672.1"/>
    </source>
</evidence>
<feature type="signal peptide" evidence="1">
    <location>
        <begin position="1"/>
        <end position="17"/>
    </location>
</feature>
<dbReference type="AlphaFoldDB" id="A0A2M4C8J7"/>
<reference evidence="2" key="1">
    <citation type="submission" date="2018-01" db="EMBL/GenBank/DDBJ databases">
        <title>An insight into the sialome of Amazonian anophelines.</title>
        <authorList>
            <person name="Ribeiro J.M."/>
            <person name="Scarpassa V."/>
            <person name="Calvo E."/>
        </authorList>
    </citation>
    <scope>NUCLEOTIDE SEQUENCE</scope>
    <source>
        <tissue evidence="2">Salivary glands</tissue>
    </source>
</reference>
<sequence length="101" mass="11672">MFFLLFCTCTFLTNAIALQLQLVISPCEPLLGREWNERYFTRWFFGQLLTDDTGHLLLVWLVLGVKILDHNIIPPSICLPRLPLLFLSFDCSIVVAKHLHT</sequence>
<keyword evidence="1" id="KW-0732">Signal</keyword>